<sequence length="66" mass="7231">MQFLCPFSRVNPSPFPVEGVSAADLNEAVNDHCHSRRLDERPIKGMTFAKKVGGPGRYMGKPPSTT</sequence>
<proteinExistence type="predicted"/>
<gene>
    <name evidence="1" type="ORF">Tb11.01.3250</name>
</gene>
<dbReference type="AlphaFoldDB" id="Q383D6"/>
<reference evidence="1 2" key="1">
    <citation type="journal article" date="2005" name="Science">
        <title>Comparative genomics of trypanosomatid parasitic protozoa.</title>
        <authorList>
            <person name="El-Sayed N.M."/>
            <person name="Myler P.J."/>
            <person name="Blandin G."/>
            <person name="Berriman M."/>
            <person name="Crabtree J."/>
            <person name="Aggarwal G."/>
            <person name="Caler E."/>
            <person name="Renauld H."/>
            <person name="Worthey E.A."/>
            <person name="Hertz-Fowler C."/>
            <person name="Ghedin E."/>
            <person name="Peacock C."/>
            <person name="Bartholomeu D.C."/>
            <person name="Haas B.J."/>
            <person name="Tran A.N."/>
            <person name="Wortman J.R."/>
            <person name="Alsmark U.C."/>
            <person name="Angiuoli S."/>
            <person name="Anupama A."/>
            <person name="Badger J."/>
            <person name="Bringaud F."/>
            <person name="Cadag E."/>
            <person name="Carlton J.M."/>
            <person name="Cerqueira G.C."/>
            <person name="Creasy T."/>
            <person name="Delcher A.L."/>
            <person name="Djikeng A."/>
            <person name="Embley T.M."/>
            <person name="Hauser C."/>
            <person name="Ivens A.C."/>
            <person name="Kummerfeld S.K."/>
            <person name="Pereira-Leal J.B."/>
            <person name="Nilsson D."/>
            <person name="Peterson J."/>
            <person name="Salzberg S.L."/>
            <person name="Shallom J."/>
            <person name="Silva J.C."/>
            <person name="Sundaram J."/>
            <person name="Westenberger S."/>
            <person name="White O."/>
            <person name="Melville S.E."/>
            <person name="Donelson J.E."/>
            <person name="Andersson B."/>
            <person name="Stuart K.D."/>
            <person name="Hall N."/>
        </authorList>
    </citation>
    <scope>NUCLEOTIDE SEQUENCE [LARGE SCALE GENOMIC DNA]</scope>
    <source>
        <strain evidence="1 2">927/4 GUTat10.1</strain>
    </source>
</reference>
<dbReference type="EMBL" id="CH464491">
    <property type="protein sequence ID" value="EAN80095.1"/>
    <property type="molecule type" value="Genomic_DNA"/>
</dbReference>
<evidence type="ECO:0000313" key="1">
    <source>
        <dbReference type="EMBL" id="EAN80095.1"/>
    </source>
</evidence>
<protein>
    <submittedName>
        <fullName evidence="1">Uncharacterized protein</fullName>
    </submittedName>
</protein>
<reference evidence="1 2" key="2">
    <citation type="journal article" date="2005" name="Science">
        <title>The genome of the African trypanosome Trypanosoma brucei.</title>
        <authorList>
            <person name="Berriman M."/>
            <person name="Ghedin E."/>
            <person name="Hertz-Fowler C."/>
            <person name="Blandin G."/>
            <person name="Renauld H."/>
            <person name="Bartholomeu D.C."/>
            <person name="Lennard N.J."/>
            <person name="Caler E."/>
            <person name="Hamlin N.E."/>
            <person name="Haas B."/>
            <person name="Bohme U."/>
            <person name="Hannick L."/>
            <person name="Aslett M.A."/>
            <person name="Shallom J."/>
            <person name="Marcello L."/>
            <person name="Hou L."/>
            <person name="Wickstead B."/>
            <person name="Alsmark U.C."/>
            <person name="Arrowsmith C."/>
            <person name="Atkin R.J."/>
            <person name="Barron A.J."/>
            <person name="Bringaud F."/>
            <person name="Brooks K."/>
            <person name="Carrington M."/>
            <person name="Cherevach I."/>
            <person name="Chillingworth T.J."/>
            <person name="Churcher C."/>
            <person name="Clark L.N."/>
            <person name="Corton C.H."/>
            <person name="Cronin A."/>
            <person name="Davies R.M."/>
            <person name="Doggett J."/>
            <person name="Djikeng A."/>
            <person name="Feldblyum T."/>
            <person name="Field M.C."/>
            <person name="Fraser A."/>
            <person name="Goodhead I."/>
            <person name="Hance Z."/>
            <person name="Harper D."/>
            <person name="Harris B.R."/>
            <person name="Hauser H."/>
            <person name="Hostetler J."/>
            <person name="Ivens A."/>
            <person name="Jagels K."/>
            <person name="Johnson D."/>
            <person name="Johnson J."/>
            <person name="Jones K."/>
            <person name="Kerhornou A.X."/>
            <person name="Koo H."/>
            <person name="Larke N."/>
            <person name="Landfear S."/>
            <person name="Larkin C."/>
            <person name="Leech V."/>
            <person name="Line A."/>
            <person name="Lord A."/>
            <person name="Macleod A."/>
            <person name="Mooney P.J."/>
            <person name="Moule S."/>
            <person name="Martin D.M."/>
            <person name="Morgan G.W."/>
            <person name="Mungall K."/>
            <person name="Norbertczak H."/>
            <person name="Ormond D."/>
            <person name="Pai G."/>
            <person name="Peacock C.S."/>
            <person name="Peterson J."/>
            <person name="Quail M.A."/>
            <person name="Rabbinowitsch E."/>
            <person name="Rajandream M.A."/>
            <person name="Reitter C."/>
            <person name="Salzberg S.L."/>
            <person name="Sanders M."/>
            <person name="Schobel S."/>
            <person name="Sharp S."/>
            <person name="Simmonds M."/>
            <person name="Simpson A.J."/>
            <person name="Tallon L."/>
            <person name="Turner C.M."/>
            <person name="Tait A."/>
            <person name="Tivey A.R."/>
            <person name="Van Aken S."/>
            <person name="Walker D."/>
            <person name="Wanless D."/>
            <person name="Wang S."/>
            <person name="White B."/>
            <person name="White O."/>
            <person name="Whitehead S."/>
            <person name="Woodward J."/>
            <person name="Wortman J."/>
            <person name="Adams M.D."/>
            <person name="Embley T.M."/>
            <person name="Gull K."/>
            <person name="Ullu E."/>
            <person name="Barry J.D."/>
            <person name="Fairlamb A.H."/>
            <person name="Opperdoes F."/>
            <person name="Barrell B.G."/>
            <person name="Donelson J.E."/>
            <person name="Hall N."/>
            <person name="Fraser C.M."/>
            <person name="Melville S.E."/>
            <person name="El-Sayed N.M."/>
        </authorList>
    </citation>
    <scope>NUCLEOTIDE SEQUENCE [LARGE SCALE GENOMIC DNA]</scope>
    <source>
        <strain evidence="1 2">927/4 GUTat10.1</strain>
    </source>
</reference>
<accession>Q383D6</accession>
<organism evidence="1 2">
    <name type="scientific">Trypanosoma brucei brucei (strain 927/4 GUTat10.1)</name>
    <dbReference type="NCBI Taxonomy" id="185431"/>
    <lineage>
        <taxon>Eukaryota</taxon>
        <taxon>Discoba</taxon>
        <taxon>Euglenozoa</taxon>
        <taxon>Kinetoplastea</taxon>
        <taxon>Metakinetoplastina</taxon>
        <taxon>Trypanosomatida</taxon>
        <taxon>Trypanosomatidae</taxon>
        <taxon>Trypanosoma</taxon>
    </lineage>
</organism>
<evidence type="ECO:0000313" key="2">
    <source>
        <dbReference type="Proteomes" id="UP000008524"/>
    </source>
</evidence>
<dbReference type="GeneID" id="3665048"/>
<name>Q383D6_TRYB2</name>
<dbReference type="Proteomes" id="UP000008524">
    <property type="component" value="Chromosome 11"/>
</dbReference>
<dbReference type="VEuPathDB" id="TriTrypDB:Tb927.11.11420"/>
<dbReference type="RefSeq" id="XP_829207.1">
    <property type="nucleotide sequence ID" value="XM_824114.1"/>
</dbReference>
<dbReference type="KEGG" id="tbr:Tb11.01.3250"/>
<keyword evidence="2" id="KW-1185">Reference proteome</keyword>
<dbReference type="InParanoid" id="Q383D6"/>
<dbReference type="PaxDb" id="5691-EAN80095"/>